<dbReference type="PANTHER" id="PTHR46599:SF3">
    <property type="entry name" value="PIGGYBAC TRANSPOSABLE ELEMENT-DERIVED PROTEIN 4"/>
    <property type="match status" value="1"/>
</dbReference>
<reference evidence="2 3" key="1">
    <citation type="submission" date="2023-11" db="EMBL/GenBank/DDBJ databases">
        <authorList>
            <person name="Hedman E."/>
            <person name="Englund M."/>
            <person name="Stromberg M."/>
            <person name="Nyberg Akerstrom W."/>
            <person name="Nylinder S."/>
            <person name="Jareborg N."/>
            <person name="Kallberg Y."/>
            <person name="Kronander E."/>
        </authorList>
    </citation>
    <scope>NUCLEOTIDE SEQUENCE [LARGE SCALE GENOMIC DNA]</scope>
</reference>
<gene>
    <name evidence="2" type="ORF">PARMNEM_LOCUS9842</name>
</gene>
<keyword evidence="3" id="KW-1185">Reference proteome</keyword>
<protein>
    <recommendedName>
        <fullName evidence="1">PiggyBac transposable element-derived protein domain-containing protein</fullName>
    </recommendedName>
</protein>
<sequence length="132" mass="15878">MSRNRFEILIRCWHFEDTFYMGLSTTDRLVKIRRFVETISKKFNMFKTPGEFLTVDETMVAFRDRIAFMQYIPGKRNKHGIKIFKICVDDGYTYDLIVYEGKKTTSTSTQNVSSKIVMKHRNVLKRWKKYCY</sequence>
<evidence type="ECO:0000313" key="2">
    <source>
        <dbReference type="EMBL" id="CAK1589326.1"/>
    </source>
</evidence>
<proteinExistence type="predicted"/>
<organism evidence="2 3">
    <name type="scientific">Parnassius mnemosyne</name>
    <name type="common">clouded apollo</name>
    <dbReference type="NCBI Taxonomy" id="213953"/>
    <lineage>
        <taxon>Eukaryota</taxon>
        <taxon>Metazoa</taxon>
        <taxon>Ecdysozoa</taxon>
        <taxon>Arthropoda</taxon>
        <taxon>Hexapoda</taxon>
        <taxon>Insecta</taxon>
        <taxon>Pterygota</taxon>
        <taxon>Neoptera</taxon>
        <taxon>Endopterygota</taxon>
        <taxon>Lepidoptera</taxon>
        <taxon>Glossata</taxon>
        <taxon>Ditrysia</taxon>
        <taxon>Papilionoidea</taxon>
        <taxon>Papilionidae</taxon>
        <taxon>Parnassiinae</taxon>
        <taxon>Parnassini</taxon>
        <taxon>Parnassius</taxon>
        <taxon>Driopa</taxon>
    </lineage>
</organism>
<dbReference type="Pfam" id="PF13843">
    <property type="entry name" value="DDE_Tnp_1_7"/>
    <property type="match status" value="1"/>
</dbReference>
<evidence type="ECO:0000259" key="1">
    <source>
        <dbReference type="Pfam" id="PF13843"/>
    </source>
</evidence>
<dbReference type="AlphaFoldDB" id="A0AAV1L223"/>
<name>A0AAV1L223_9NEOP</name>
<dbReference type="Proteomes" id="UP001314205">
    <property type="component" value="Unassembled WGS sequence"/>
</dbReference>
<dbReference type="PANTHER" id="PTHR46599">
    <property type="entry name" value="PIGGYBAC TRANSPOSABLE ELEMENT-DERIVED PROTEIN 4"/>
    <property type="match status" value="1"/>
</dbReference>
<dbReference type="InterPro" id="IPR029526">
    <property type="entry name" value="PGBD"/>
</dbReference>
<accession>A0AAV1L223</accession>
<dbReference type="EMBL" id="CAVLGL010000083">
    <property type="protein sequence ID" value="CAK1589326.1"/>
    <property type="molecule type" value="Genomic_DNA"/>
</dbReference>
<evidence type="ECO:0000313" key="3">
    <source>
        <dbReference type="Proteomes" id="UP001314205"/>
    </source>
</evidence>
<feature type="domain" description="PiggyBac transposable element-derived protein" evidence="1">
    <location>
        <begin position="1"/>
        <end position="119"/>
    </location>
</feature>
<comment type="caution">
    <text evidence="2">The sequence shown here is derived from an EMBL/GenBank/DDBJ whole genome shotgun (WGS) entry which is preliminary data.</text>
</comment>